<sequence length="135" mass="15649">MVNVERISLSFHKFLLEKIDEVVKKKGYSSRSELIRDAVRKYILENNQLGKRDLINAIIIVVYNPTKNSMEEMSKAYFEHNSIVKSINQSYIRTSCGCNKKVEIFIVEGNSKEVSKFYSKVSNLDGKIYDKIIVF</sequence>
<comment type="similarity">
    <text evidence="1">Belongs to the transcriptional regulatory CopG/NikR family.</text>
</comment>
<reference evidence="4 5" key="1">
    <citation type="journal article" date="2019" name="Int. J. Syst. Evol. Microbiol.">
        <title>Methanofervidicoccus abyssi gen. nov., sp. nov., a hydrogenotrophic methanogen, isolated from a hydrothermal vent chimney in the Mid-Cayman Spreading Center, the Caribbean Sea.</title>
        <authorList>
            <person name="Sakai S."/>
            <person name="Takaki Y."/>
            <person name="Miyazaki M."/>
            <person name="Ogawara M."/>
            <person name="Yanagawa K."/>
            <person name="Miyazaki J."/>
            <person name="Takai K."/>
        </authorList>
    </citation>
    <scope>NUCLEOTIDE SEQUENCE [LARGE SCALE GENOMIC DNA]</scope>
    <source>
        <strain evidence="4 5">HHB</strain>
    </source>
</reference>
<comment type="caution">
    <text evidence="4">The sequence shown here is derived from an EMBL/GenBank/DDBJ whole genome shotgun (WGS) entry which is preliminary data.</text>
</comment>
<dbReference type="Gene3D" id="3.30.70.1150">
    <property type="entry name" value="ACT-like. Chain A, domain 2"/>
    <property type="match status" value="1"/>
</dbReference>
<dbReference type="PANTHER" id="PTHR34719:SF2">
    <property type="entry name" value="NICKEL-RESPONSIVE REGULATOR"/>
    <property type="match status" value="1"/>
</dbReference>
<dbReference type="GO" id="GO:0006355">
    <property type="term" value="P:regulation of DNA-templated transcription"/>
    <property type="evidence" value="ECO:0007669"/>
    <property type="project" value="InterPro"/>
</dbReference>
<dbReference type="RefSeq" id="WP_131007575.1">
    <property type="nucleotide sequence ID" value="NZ_BFAX01000004.1"/>
</dbReference>
<protein>
    <submittedName>
        <fullName evidence="4">CopG family transcriptional regulator, nickel-responsive regulator</fullName>
    </submittedName>
</protein>
<feature type="domain" description="Transcription factor NikR nickel binding C-terminal" evidence="3">
    <location>
        <begin position="57"/>
        <end position="126"/>
    </location>
</feature>
<evidence type="ECO:0000313" key="5">
    <source>
        <dbReference type="Proteomes" id="UP000290527"/>
    </source>
</evidence>
<keyword evidence="5" id="KW-1185">Reference proteome</keyword>
<dbReference type="InterPro" id="IPR050192">
    <property type="entry name" value="CopG/NikR_regulator"/>
</dbReference>
<dbReference type="PANTHER" id="PTHR34719">
    <property type="entry name" value="NICKEL-RESPONSIVE REGULATOR"/>
    <property type="match status" value="1"/>
</dbReference>
<dbReference type="SUPFAM" id="SSF47598">
    <property type="entry name" value="Ribbon-helix-helix"/>
    <property type="match status" value="1"/>
</dbReference>
<evidence type="ECO:0000256" key="1">
    <source>
        <dbReference type="ARBA" id="ARBA00008478"/>
    </source>
</evidence>
<dbReference type="SUPFAM" id="SSF55021">
    <property type="entry name" value="ACT-like"/>
    <property type="match status" value="1"/>
</dbReference>
<feature type="domain" description="Ribbon-helix-helix protein CopG" evidence="2">
    <location>
        <begin position="6"/>
        <end position="43"/>
    </location>
</feature>
<dbReference type="AlphaFoldDB" id="A0A401HRC0"/>
<dbReference type="InterPro" id="IPR027271">
    <property type="entry name" value="Acetolactate_synth/TF_NikR_C"/>
</dbReference>
<gene>
    <name evidence="4" type="ORF">MHHB_P0972</name>
</gene>
<dbReference type="EMBL" id="BFAX01000004">
    <property type="protein sequence ID" value="GBF36742.1"/>
    <property type="molecule type" value="Genomic_DNA"/>
</dbReference>
<dbReference type="InterPro" id="IPR045865">
    <property type="entry name" value="ACT-like_dom_sf"/>
</dbReference>
<dbReference type="InterPro" id="IPR014864">
    <property type="entry name" value="TF_NikR_Ni-bd_C"/>
</dbReference>
<proteinExistence type="inferred from homology"/>
<evidence type="ECO:0000313" key="4">
    <source>
        <dbReference type="EMBL" id="GBF36742.1"/>
    </source>
</evidence>
<dbReference type="InterPro" id="IPR002145">
    <property type="entry name" value="CopG"/>
</dbReference>
<organism evidence="4 5">
    <name type="scientific">Methanofervidicoccus abyssi</name>
    <dbReference type="NCBI Taxonomy" id="2082189"/>
    <lineage>
        <taxon>Archaea</taxon>
        <taxon>Methanobacteriati</taxon>
        <taxon>Methanobacteriota</taxon>
        <taxon>Methanomada group</taxon>
        <taxon>Methanococci</taxon>
        <taxon>Methanococcales</taxon>
        <taxon>Methanofervidicoccus</taxon>
    </lineage>
</organism>
<name>A0A401HRC0_9EURY</name>
<dbReference type="Pfam" id="PF08753">
    <property type="entry name" value="NikR_C"/>
    <property type="match status" value="1"/>
</dbReference>
<accession>A0A401HRC0</accession>
<evidence type="ECO:0000259" key="3">
    <source>
        <dbReference type="Pfam" id="PF08753"/>
    </source>
</evidence>
<dbReference type="InterPro" id="IPR010985">
    <property type="entry name" value="Ribbon_hlx_hlx"/>
</dbReference>
<dbReference type="Proteomes" id="UP000290527">
    <property type="component" value="Unassembled WGS sequence"/>
</dbReference>
<evidence type="ECO:0000259" key="2">
    <source>
        <dbReference type="Pfam" id="PF01402"/>
    </source>
</evidence>
<dbReference type="OrthoDB" id="25654at2157"/>
<dbReference type="GO" id="GO:0003677">
    <property type="term" value="F:DNA binding"/>
    <property type="evidence" value="ECO:0007669"/>
    <property type="project" value="UniProtKB-KW"/>
</dbReference>
<dbReference type="Pfam" id="PF01402">
    <property type="entry name" value="RHH_1"/>
    <property type="match status" value="1"/>
</dbReference>
<dbReference type="CDD" id="cd22231">
    <property type="entry name" value="RHH_NikR_HicB-like"/>
    <property type="match status" value="1"/>
</dbReference>